<dbReference type="OrthoDB" id="3231600at2"/>
<dbReference type="Proteomes" id="UP000217986">
    <property type="component" value="Unassembled WGS sequence"/>
</dbReference>
<keyword evidence="1" id="KW-0812">Transmembrane</keyword>
<gene>
    <name evidence="2" type="ORF">B1400_0359</name>
</gene>
<feature type="transmembrane region" description="Helical" evidence="1">
    <location>
        <begin position="38"/>
        <end position="63"/>
    </location>
</feature>
<keyword evidence="1" id="KW-0472">Membrane</keyword>
<sequence>MSFPERHPYLFWQLVGWGLLLVDFLFVVIAVFNDFGEWCYPIIVFTFIAVLFAIIGSPFFIYFSRRTKDARTRSSAEERVIRNDITSIVMLRRKPLATLVCMAAIALVIGLAYVTYVLGEYGHILLGFVSMVFMIVIPFVVGEQYLAFIRKRFIVVKNAALYVDVNDVYYPSDLRSKRMPILPLPTEPSDAMLDFLYNWLRRYLIGDRLTLISCTYADLYGVGIVIVDDGTADGLELNGPLIAIPEYQLDLSGANRAQFDKECKALGAFGLPAQSQTAGICIEGLA</sequence>
<dbReference type="EMBL" id="MVOG01000005">
    <property type="protein sequence ID" value="PAU69824.1"/>
    <property type="molecule type" value="Genomic_DNA"/>
</dbReference>
<evidence type="ECO:0000256" key="1">
    <source>
        <dbReference type="SAM" id="Phobius"/>
    </source>
</evidence>
<dbReference type="AlphaFoldDB" id="A0A2A2EKS5"/>
<feature type="transmembrane region" description="Helical" evidence="1">
    <location>
        <begin position="96"/>
        <end position="118"/>
    </location>
</feature>
<evidence type="ECO:0000313" key="3">
    <source>
        <dbReference type="Proteomes" id="UP000217986"/>
    </source>
</evidence>
<feature type="transmembrane region" description="Helical" evidence="1">
    <location>
        <begin position="124"/>
        <end position="142"/>
    </location>
</feature>
<dbReference type="RefSeq" id="WP_095612770.1">
    <property type="nucleotide sequence ID" value="NZ_MVOG01000005.1"/>
</dbReference>
<feature type="transmembrane region" description="Helical" evidence="1">
    <location>
        <begin position="9"/>
        <end position="32"/>
    </location>
</feature>
<protein>
    <submittedName>
        <fullName evidence="2">Uncharacterized protein</fullName>
    </submittedName>
</protein>
<name>A0A2A2EKS5_9BIFI</name>
<reference evidence="2 3" key="1">
    <citation type="journal article" date="2017" name="ISME J.">
        <title>Unveiling bifidobacterial biogeography across the mammalian branch of the tree of life.</title>
        <authorList>
            <person name="Milani C."/>
            <person name="Mangifesta M."/>
            <person name="Mancabelli L."/>
            <person name="Lugli G.A."/>
            <person name="James K."/>
            <person name="Duranti S."/>
            <person name="Turroni F."/>
            <person name="Ferrario C."/>
            <person name="Ossiprandi M.C."/>
            <person name="van Sinderen D."/>
            <person name="Ventura M."/>
        </authorList>
    </citation>
    <scope>NUCLEOTIDE SEQUENCE [LARGE SCALE GENOMIC DNA]</scope>
    <source>
        <strain evidence="2 3">70</strain>
    </source>
</reference>
<keyword evidence="3" id="KW-1185">Reference proteome</keyword>
<organism evidence="2 3">
    <name type="scientific">Bifidobacterium italicum</name>
    <dbReference type="NCBI Taxonomy" id="1960968"/>
    <lineage>
        <taxon>Bacteria</taxon>
        <taxon>Bacillati</taxon>
        <taxon>Actinomycetota</taxon>
        <taxon>Actinomycetes</taxon>
        <taxon>Bifidobacteriales</taxon>
        <taxon>Bifidobacteriaceae</taxon>
        <taxon>Bifidobacterium</taxon>
    </lineage>
</organism>
<comment type="caution">
    <text evidence="2">The sequence shown here is derived from an EMBL/GenBank/DDBJ whole genome shotgun (WGS) entry which is preliminary data.</text>
</comment>
<evidence type="ECO:0000313" key="2">
    <source>
        <dbReference type="EMBL" id="PAU69824.1"/>
    </source>
</evidence>
<proteinExistence type="predicted"/>
<keyword evidence="1" id="KW-1133">Transmembrane helix</keyword>
<accession>A0A2A2EKS5</accession>